<reference evidence="1" key="1">
    <citation type="submission" date="2023-07" db="EMBL/GenBank/DDBJ databases">
        <title>Black Yeasts Isolated from many extreme environments.</title>
        <authorList>
            <person name="Coleine C."/>
            <person name="Stajich J.E."/>
            <person name="Selbmann L."/>
        </authorList>
    </citation>
    <scope>NUCLEOTIDE SEQUENCE</scope>
    <source>
        <strain evidence="1">CCFEE 5714</strain>
    </source>
</reference>
<dbReference type="EMBL" id="JAUTXU010000044">
    <property type="protein sequence ID" value="KAK3716165.1"/>
    <property type="molecule type" value="Genomic_DNA"/>
</dbReference>
<comment type="caution">
    <text evidence="1">The sequence shown here is derived from an EMBL/GenBank/DDBJ whole genome shotgun (WGS) entry which is preliminary data.</text>
</comment>
<name>A0ACC3NIN7_9PEZI</name>
<keyword evidence="2" id="KW-1185">Reference proteome</keyword>
<proteinExistence type="predicted"/>
<evidence type="ECO:0000313" key="1">
    <source>
        <dbReference type="EMBL" id="KAK3716165.1"/>
    </source>
</evidence>
<accession>A0ACC3NIN7</accession>
<dbReference type="Proteomes" id="UP001281147">
    <property type="component" value="Unassembled WGS sequence"/>
</dbReference>
<protein>
    <submittedName>
        <fullName evidence="1">Uncharacterized protein</fullName>
    </submittedName>
</protein>
<gene>
    <name evidence="1" type="ORF">LTR37_006610</name>
</gene>
<organism evidence="1 2">
    <name type="scientific">Vermiconidia calcicola</name>
    <dbReference type="NCBI Taxonomy" id="1690605"/>
    <lineage>
        <taxon>Eukaryota</taxon>
        <taxon>Fungi</taxon>
        <taxon>Dikarya</taxon>
        <taxon>Ascomycota</taxon>
        <taxon>Pezizomycotina</taxon>
        <taxon>Dothideomycetes</taxon>
        <taxon>Dothideomycetidae</taxon>
        <taxon>Mycosphaerellales</taxon>
        <taxon>Extremaceae</taxon>
        <taxon>Vermiconidia</taxon>
    </lineage>
</organism>
<sequence>MDQHGFSQDVAVKIDTSNLRNSPREGSLLLVEQADRISGRPRILIIMSEMLVEHQEKIAGRVAQSQVGFGWSGGKGEAPVRSR</sequence>
<evidence type="ECO:0000313" key="2">
    <source>
        <dbReference type="Proteomes" id="UP001281147"/>
    </source>
</evidence>